<name>A0AAD3SAG3_NEPGR</name>
<proteinExistence type="predicted"/>
<evidence type="ECO:0000313" key="1">
    <source>
        <dbReference type="EMBL" id="GMH07520.1"/>
    </source>
</evidence>
<organism evidence="1 2">
    <name type="scientific">Nepenthes gracilis</name>
    <name type="common">Slender pitcher plant</name>
    <dbReference type="NCBI Taxonomy" id="150966"/>
    <lineage>
        <taxon>Eukaryota</taxon>
        <taxon>Viridiplantae</taxon>
        <taxon>Streptophyta</taxon>
        <taxon>Embryophyta</taxon>
        <taxon>Tracheophyta</taxon>
        <taxon>Spermatophyta</taxon>
        <taxon>Magnoliopsida</taxon>
        <taxon>eudicotyledons</taxon>
        <taxon>Gunneridae</taxon>
        <taxon>Pentapetalae</taxon>
        <taxon>Caryophyllales</taxon>
        <taxon>Nepenthaceae</taxon>
        <taxon>Nepenthes</taxon>
    </lineage>
</organism>
<keyword evidence="2" id="KW-1185">Reference proteome</keyword>
<protein>
    <submittedName>
        <fullName evidence="1">Uncharacterized protein</fullName>
    </submittedName>
</protein>
<comment type="caution">
    <text evidence="1">The sequence shown here is derived from an EMBL/GenBank/DDBJ whole genome shotgun (WGS) entry which is preliminary data.</text>
</comment>
<evidence type="ECO:0000313" key="2">
    <source>
        <dbReference type="Proteomes" id="UP001279734"/>
    </source>
</evidence>
<reference evidence="1" key="1">
    <citation type="submission" date="2023-05" db="EMBL/GenBank/DDBJ databases">
        <title>Nepenthes gracilis genome sequencing.</title>
        <authorList>
            <person name="Fukushima K."/>
        </authorList>
    </citation>
    <scope>NUCLEOTIDE SEQUENCE</scope>
    <source>
        <strain evidence="1">SING2019-196</strain>
    </source>
</reference>
<dbReference type="Proteomes" id="UP001279734">
    <property type="component" value="Unassembled WGS sequence"/>
</dbReference>
<accession>A0AAD3SAG3</accession>
<sequence>MSCFGLRSANGRGETRCLAAREVSAALISWCSSQTRPDCSRGLCRWFAKEEMLDRGPCMAEMLFSTEGGLMPAHLLHFRCIKTRTKCDGVSSVYVPGSGDFGGALAFYRSLMYL</sequence>
<dbReference type="EMBL" id="BSYO01000007">
    <property type="protein sequence ID" value="GMH07520.1"/>
    <property type="molecule type" value="Genomic_DNA"/>
</dbReference>
<dbReference type="AlphaFoldDB" id="A0AAD3SAG3"/>
<gene>
    <name evidence="1" type="ORF">Nepgr_009360</name>
</gene>